<keyword evidence="2" id="KW-1185">Reference proteome</keyword>
<dbReference type="EMBL" id="LMYN01000073">
    <property type="protein sequence ID" value="KSA00834.1"/>
    <property type="molecule type" value="Genomic_DNA"/>
</dbReference>
<reference evidence="1 2" key="1">
    <citation type="submission" date="2015-11" db="EMBL/GenBank/DDBJ databases">
        <title>The genome of Debaryomyces fabryi.</title>
        <authorList>
            <person name="Tafer H."/>
            <person name="Lopandic K."/>
        </authorList>
    </citation>
    <scope>NUCLEOTIDE SEQUENCE [LARGE SCALE GENOMIC DNA]</scope>
    <source>
        <strain evidence="1 2">CBS 789</strain>
    </source>
</reference>
<dbReference type="Proteomes" id="UP000054251">
    <property type="component" value="Unassembled WGS sequence"/>
</dbReference>
<dbReference type="OrthoDB" id="4024635at2759"/>
<gene>
    <name evidence="1" type="ORF">AC631_03425</name>
</gene>
<comment type="caution">
    <text evidence="1">The sequence shown here is derived from an EMBL/GenBank/DDBJ whole genome shotgun (WGS) entry which is preliminary data.</text>
</comment>
<dbReference type="GeneID" id="26840434"/>
<evidence type="ECO:0000313" key="1">
    <source>
        <dbReference type="EMBL" id="KSA00834.1"/>
    </source>
</evidence>
<sequence length="453" mass="50001">MDIPDPIPANLHNLDLSYAIDTFQVGSYKMEDLPPTLPVFNRKTGSIMRNVKGRRVTSMPILSSNSKCLPELPSKTEAELGMELHMKRSVSMFPQNNHLQESFKAQSLESTKVDKDLISATAKSAPITEETDSLFSRTSIMDSTSASSVPSNEYTEISINSRKIIFELNDNFIDDSSSSIYSEVNEIEDDTLEEIYAVEMCLEEPELGSIFDRISLGDSLWDSDKESVKGQPTTGSYASTSILEYYNTPSTEKVGVHTSSKQINLSLIDCKKVLPSLPHSPVDNGLVLPKVRKTRITRPASMFSMTNQSNFSTFTGSKSVHESKRDMKVAINGSIDVCLDSSNDYSYSRYSIGTSKPRATSTSFLSPTLSSVNTSYSNVISPRASTQHFNTSKPRALSTNLMNTTQYRGIKTIPQDEESSAESRKPNVGRSVSAFLASTFRAFSSELSTITKK</sequence>
<name>A0A0V1PXJ2_9ASCO</name>
<evidence type="ECO:0000313" key="2">
    <source>
        <dbReference type="Proteomes" id="UP000054251"/>
    </source>
</evidence>
<accession>A0A0V1PXJ2</accession>
<dbReference type="AlphaFoldDB" id="A0A0V1PXJ2"/>
<proteinExistence type="predicted"/>
<dbReference type="RefSeq" id="XP_015466936.1">
    <property type="nucleotide sequence ID" value="XM_015612254.1"/>
</dbReference>
<protein>
    <submittedName>
        <fullName evidence="1">Uncharacterized protein</fullName>
    </submittedName>
</protein>
<organism evidence="1 2">
    <name type="scientific">Debaryomyces fabryi</name>
    <dbReference type="NCBI Taxonomy" id="58627"/>
    <lineage>
        <taxon>Eukaryota</taxon>
        <taxon>Fungi</taxon>
        <taxon>Dikarya</taxon>
        <taxon>Ascomycota</taxon>
        <taxon>Saccharomycotina</taxon>
        <taxon>Pichiomycetes</taxon>
        <taxon>Debaryomycetaceae</taxon>
        <taxon>Debaryomyces</taxon>
    </lineage>
</organism>